<evidence type="ECO:0000256" key="2">
    <source>
        <dbReference type="SAM" id="Phobius"/>
    </source>
</evidence>
<sequence length="207" mass="21572">MSETSSPDTSDAGVVAGISDGAYTLVVADFANTESAMRAYEDLQSVEDGRTVAIEGVIVVRRDEAGELDIQEATDHSTRSGFRWGLVGGIALGVIFPPSVLGSAAMLGGAGAVTGKLRQRHHRAELAEALEDAIEPGHSGIVALVSDPRAVRIRTALAQADAIVEHAIDKVAAEDIRAAADEQAADEQADDQAVEQADDRAVDKDEA</sequence>
<dbReference type="Proteomes" id="UP001204524">
    <property type="component" value="Unassembled WGS sequence"/>
</dbReference>
<comment type="caution">
    <text evidence="3">The sequence shown here is derived from an EMBL/GenBank/DDBJ whole genome shotgun (WGS) entry which is preliminary data.</text>
</comment>
<keyword evidence="2" id="KW-0812">Transmembrane</keyword>
<feature type="region of interest" description="Disordered" evidence="1">
    <location>
        <begin position="179"/>
        <end position="207"/>
    </location>
</feature>
<reference evidence="3 4" key="1">
    <citation type="submission" date="2022-06" db="EMBL/GenBank/DDBJ databases">
        <authorList>
            <person name="So Y."/>
        </authorList>
    </citation>
    <scope>NUCLEOTIDE SEQUENCE [LARGE SCALE GENOMIC DNA]</scope>
    <source>
        <strain evidence="3 4">STR3</strain>
    </source>
</reference>
<dbReference type="Pfam" id="PF06897">
    <property type="entry name" value="DUF1269"/>
    <property type="match status" value="1"/>
</dbReference>
<dbReference type="RefSeq" id="WP_254183440.1">
    <property type="nucleotide sequence ID" value="NZ_JANARS010000013.1"/>
</dbReference>
<accession>A0ABT1L3P8</accession>
<keyword evidence="2" id="KW-0472">Membrane</keyword>
<protein>
    <submittedName>
        <fullName evidence="3">DUF1269 domain-containing protein</fullName>
    </submittedName>
</protein>
<dbReference type="InterPro" id="IPR009200">
    <property type="entry name" value="DUF1269_membrane"/>
</dbReference>
<gene>
    <name evidence="3" type="ORF">NCI01_20985</name>
</gene>
<feature type="compositionally biased region" description="Acidic residues" evidence="1">
    <location>
        <begin position="183"/>
        <end position="193"/>
    </location>
</feature>
<evidence type="ECO:0000313" key="3">
    <source>
        <dbReference type="EMBL" id="MCP3424284.1"/>
    </source>
</evidence>
<organism evidence="3 4">
    <name type="scientific">Nocardioides pinisoli</name>
    <dbReference type="NCBI Taxonomy" id="2950279"/>
    <lineage>
        <taxon>Bacteria</taxon>
        <taxon>Bacillati</taxon>
        <taxon>Actinomycetota</taxon>
        <taxon>Actinomycetes</taxon>
        <taxon>Propionibacteriales</taxon>
        <taxon>Nocardioidaceae</taxon>
        <taxon>Nocardioides</taxon>
    </lineage>
</organism>
<proteinExistence type="predicted"/>
<evidence type="ECO:0000256" key="1">
    <source>
        <dbReference type="SAM" id="MobiDB-lite"/>
    </source>
</evidence>
<keyword evidence="2" id="KW-1133">Transmembrane helix</keyword>
<keyword evidence="4" id="KW-1185">Reference proteome</keyword>
<feature type="transmembrane region" description="Helical" evidence="2">
    <location>
        <begin position="84"/>
        <end position="113"/>
    </location>
</feature>
<dbReference type="EMBL" id="JANARS010000013">
    <property type="protein sequence ID" value="MCP3424284.1"/>
    <property type="molecule type" value="Genomic_DNA"/>
</dbReference>
<evidence type="ECO:0000313" key="4">
    <source>
        <dbReference type="Proteomes" id="UP001204524"/>
    </source>
</evidence>
<name>A0ABT1L3P8_9ACTN</name>
<feature type="compositionally biased region" description="Basic and acidic residues" evidence="1">
    <location>
        <begin position="197"/>
        <end position="207"/>
    </location>
</feature>